<sequence length="547" mass="57797">MAAKEVKFGDSARERMVAGINVLANAVKVTLGPKGRNVVLERSFGAPTVTKDGVSVAKEIELKDKFENMGAQMVKEVASKTSDIAGDGTTTATVLAQSIVREGMKYVAAGMNPMDLKRGIDKAVIATIDELKKLSKPCSTNKEIAQVGSISANSDSDIGDIIASAMDKVGKEGVITVEDGKSLSNELDVVEGMQFDRGYLSPYFINNPDKQVAILENPFVLLFDKKISNIRDLLPVLEQVAKAGRPLLIIAEDVDGEALATLVVNNIRGILKTCAVKAPGFGDRRKAMLEDIAVLTGGQVIAEEVGLNLEKATLAELGQAKRIEVGKENTIVIDGAGDASRIEARVKQIRVQIEEATSDYDREKLQERVAKLAGGVAVIKVGAATEVEMKEKKARVEDALHATRAAVEEGIVPGGGVALLRARANLGGLKGDNHDQDAGIKIVLRAMEQPLREIVANAGDEPSVVVNKVVEGKGNFGYNAATGEYGDMVEMGVLDPTKVTRTALQNAASVAGLMLTTDCMVGELAEDKPAMPPMGGMGGMGGMDMGM</sequence>
<dbReference type="NCBIfam" id="NF009488">
    <property type="entry name" value="PRK12850.1"/>
    <property type="match status" value="1"/>
</dbReference>
<comment type="similarity">
    <text evidence="1 6 7">Belongs to the chaperonin (HSP60) family.</text>
</comment>
<dbReference type="Gene3D" id="3.50.7.10">
    <property type="entry name" value="GroEL"/>
    <property type="match status" value="1"/>
</dbReference>
<dbReference type="NCBIfam" id="TIGR02348">
    <property type="entry name" value="GroEL"/>
    <property type="match status" value="1"/>
</dbReference>
<feature type="coiled-coil region" evidence="9">
    <location>
        <begin position="339"/>
        <end position="366"/>
    </location>
</feature>
<protein>
    <recommendedName>
        <fullName evidence="6">Chaperonin GroEL</fullName>
        <ecNumber evidence="6">5.6.1.7</ecNumber>
    </recommendedName>
    <alternativeName>
        <fullName evidence="6">60 kDa chaperonin</fullName>
    </alternativeName>
    <alternativeName>
        <fullName evidence="6">Chaperonin-60</fullName>
        <shortName evidence="6">Cpn60</shortName>
    </alternativeName>
</protein>
<dbReference type="SUPFAM" id="SSF54849">
    <property type="entry name" value="GroEL-intermediate domain like"/>
    <property type="match status" value="1"/>
</dbReference>
<dbReference type="Pfam" id="PF00118">
    <property type="entry name" value="Cpn60_TCP1"/>
    <property type="match status" value="1"/>
</dbReference>
<dbReference type="PROSITE" id="PS00296">
    <property type="entry name" value="CHAPERONINS_CPN60"/>
    <property type="match status" value="1"/>
</dbReference>
<evidence type="ECO:0000256" key="7">
    <source>
        <dbReference type="RuleBase" id="RU000418"/>
    </source>
</evidence>
<dbReference type="EC" id="5.6.1.7" evidence="6"/>
<keyword evidence="6" id="KW-0963">Cytoplasm</keyword>
<keyword evidence="3 6" id="KW-0067">ATP-binding</keyword>
<dbReference type="PANTHER" id="PTHR45633">
    <property type="entry name" value="60 KDA HEAT SHOCK PROTEIN, MITOCHONDRIAL"/>
    <property type="match status" value="1"/>
</dbReference>
<dbReference type="CDD" id="cd03344">
    <property type="entry name" value="GroEL"/>
    <property type="match status" value="1"/>
</dbReference>
<dbReference type="GO" id="GO:0016853">
    <property type="term" value="F:isomerase activity"/>
    <property type="evidence" value="ECO:0007669"/>
    <property type="project" value="UniProtKB-KW"/>
</dbReference>
<dbReference type="NCBIfam" id="NF000592">
    <property type="entry name" value="PRK00013.1"/>
    <property type="match status" value="1"/>
</dbReference>
<dbReference type="InterPro" id="IPR027409">
    <property type="entry name" value="GroEL-like_apical_dom_sf"/>
</dbReference>
<dbReference type="SUPFAM" id="SSF52029">
    <property type="entry name" value="GroEL apical domain-like"/>
    <property type="match status" value="1"/>
</dbReference>
<feature type="binding site" evidence="6">
    <location>
        <position position="415"/>
    </location>
    <ligand>
        <name>ATP</name>
        <dbReference type="ChEBI" id="CHEBI:30616"/>
    </ligand>
</feature>
<dbReference type="PRINTS" id="PR00298">
    <property type="entry name" value="CHAPERONIN60"/>
</dbReference>
<evidence type="ECO:0000313" key="11">
    <source>
        <dbReference type="Proteomes" id="UP000295129"/>
    </source>
</evidence>
<dbReference type="InterPro" id="IPR027413">
    <property type="entry name" value="GROEL-like_equatorial_sf"/>
</dbReference>
<dbReference type="Proteomes" id="UP000295129">
    <property type="component" value="Unassembled WGS sequence"/>
</dbReference>
<dbReference type="GO" id="GO:0005524">
    <property type="term" value="F:ATP binding"/>
    <property type="evidence" value="ECO:0007669"/>
    <property type="project" value="UniProtKB-UniRule"/>
</dbReference>
<keyword evidence="11" id="KW-1185">Reference proteome</keyword>
<evidence type="ECO:0000256" key="1">
    <source>
        <dbReference type="ARBA" id="ARBA00006607"/>
    </source>
</evidence>
<dbReference type="InterPro" id="IPR027410">
    <property type="entry name" value="TCP-1-like_intermed_sf"/>
</dbReference>
<dbReference type="GO" id="GO:0042026">
    <property type="term" value="P:protein refolding"/>
    <property type="evidence" value="ECO:0007669"/>
    <property type="project" value="UniProtKB-UniRule"/>
</dbReference>
<comment type="subunit">
    <text evidence="6 8">Forms a cylinder of 14 subunits composed of two heptameric rings stacked back-to-back. Interacts with the co-chaperonin GroES.</text>
</comment>
<feature type="binding site" evidence="6">
    <location>
        <begin position="87"/>
        <end position="91"/>
    </location>
    <ligand>
        <name>ATP</name>
        <dbReference type="ChEBI" id="CHEBI:30616"/>
    </ligand>
</feature>
<dbReference type="Gene3D" id="1.10.560.10">
    <property type="entry name" value="GroEL-like equatorial domain"/>
    <property type="match status" value="1"/>
</dbReference>
<dbReference type="FunFam" id="3.50.7.10:FF:000001">
    <property type="entry name" value="60 kDa chaperonin"/>
    <property type="match status" value="1"/>
</dbReference>
<dbReference type="GO" id="GO:0140662">
    <property type="term" value="F:ATP-dependent protein folding chaperone"/>
    <property type="evidence" value="ECO:0007669"/>
    <property type="project" value="InterPro"/>
</dbReference>
<comment type="caution">
    <text evidence="10">The sequence shown here is derived from an EMBL/GenBank/DDBJ whole genome shotgun (WGS) entry which is preliminary data.</text>
</comment>
<feature type="binding site" evidence="6">
    <location>
        <position position="495"/>
    </location>
    <ligand>
        <name>ATP</name>
        <dbReference type="ChEBI" id="CHEBI:30616"/>
    </ligand>
</feature>
<dbReference type="InterPro" id="IPR002423">
    <property type="entry name" value="Cpn60/GroEL/TCP-1"/>
</dbReference>
<accession>A0A4R6DYA8</accession>
<feature type="binding site" evidence="6">
    <location>
        <begin position="30"/>
        <end position="33"/>
    </location>
    <ligand>
        <name>ATP</name>
        <dbReference type="ChEBI" id="CHEBI:30616"/>
    </ligand>
</feature>
<dbReference type="EMBL" id="SNVV01000009">
    <property type="protein sequence ID" value="TDN50335.1"/>
    <property type="molecule type" value="Genomic_DNA"/>
</dbReference>
<dbReference type="GO" id="GO:0051082">
    <property type="term" value="F:unfolded protein binding"/>
    <property type="evidence" value="ECO:0007669"/>
    <property type="project" value="UniProtKB-UniRule"/>
</dbReference>
<dbReference type="InterPro" id="IPR001844">
    <property type="entry name" value="Cpn60/GroEL"/>
</dbReference>
<dbReference type="SUPFAM" id="SSF48592">
    <property type="entry name" value="GroEL equatorial domain-like"/>
    <property type="match status" value="1"/>
</dbReference>
<comment type="subcellular location">
    <subcellularLocation>
        <location evidence="6">Cytoplasm</location>
    </subcellularLocation>
</comment>
<name>A0A4R6DYA8_9RHOO</name>
<keyword evidence="2 6" id="KW-0547">Nucleotide-binding</keyword>
<organism evidence="10 11">
    <name type="scientific">Azoarcus indigens</name>
    <dbReference type="NCBI Taxonomy" id="29545"/>
    <lineage>
        <taxon>Bacteria</taxon>
        <taxon>Pseudomonadati</taxon>
        <taxon>Pseudomonadota</taxon>
        <taxon>Betaproteobacteria</taxon>
        <taxon>Rhodocyclales</taxon>
        <taxon>Zoogloeaceae</taxon>
        <taxon>Azoarcus</taxon>
    </lineage>
</organism>
<keyword evidence="5 6" id="KW-0413">Isomerase</keyword>
<dbReference type="HAMAP" id="MF_00600">
    <property type="entry name" value="CH60"/>
    <property type="match status" value="1"/>
</dbReference>
<dbReference type="InterPro" id="IPR018370">
    <property type="entry name" value="Chaperonin_Cpn60_CS"/>
</dbReference>
<evidence type="ECO:0000313" key="10">
    <source>
        <dbReference type="EMBL" id="TDN50335.1"/>
    </source>
</evidence>
<keyword evidence="9" id="KW-0175">Coiled coil</keyword>
<dbReference type="NCBIfam" id="NF009489">
    <property type="entry name" value="PRK12851.1"/>
    <property type="match status" value="1"/>
</dbReference>
<evidence type="ECO:0000256" key="6">
    <source>
        <dbReference type="HAMAP-Rule" id="MF_00600"/>
    </source>
</evidence>
<dbReference type="RefSeq" id="WP_133591504.1">
    <property type="nucleotide sequence ID" value="NZ_SNVV01000009.1"/>
</dbReference>
<feature type="binding site" evidence="6">
    <location>
        <begin position="479"/>
        <end position="481"/>
    </location>
    <ligand>
        <name>ATP</name>
        <dbReference type="ChEBI" id="CHEBI:30616"/>
    </ligand>
</feature>
<feature type="binding site" evidence="6">
    <location>
        <position position="51"/>
    </location>
    <ligand>
        <name>ATP</name>
        <dbReference type="ChEBI" id="CHEBI:30616"/>
    </ligand>
</feature>
<comment type="function">
    <text evidence="6 8">Together with its co-chaperonin GroES, plays an essential role in assisting protein folding. The GroEL-GroES system forms a nano-cage that allows encapsulation of the non-native substrate proteins and provides a physical environment optimized to promote and accelerate protein folding.</text>
</comment>
<keyword evidence="4 6" id="KW-0143">Chaperone</keyword>
<dbReference type="Gene3D" id="3.30.260.10">
    <property type="entry name" value="TCP-1-like chaperonin intermediate domain"/>
    <property type="match status" value="1"/>
</dbReference>
<evidence type="ECO:0000256" key="2">
    <source>
        <dbReference type="ARBA" id="ARBA00022741"/>
    </source>
</evidence>
<dbReference type="AlphaFoldDB" id="A0A4R6DYA8"/>
<evidence type="ECO:0000256" key="5">
    <source>
        <dbReference type="ARBA" id="ARBA00023235"/>
    </source>
</evidence>
<evidence type="ECO:0000256" key="3">
    <source>
        <dbReference type="ARBA" id="ARBA00022840"/>
    </source>
</evidence>
<proteinExistence type="inferred from homology"/>
<evidence type="ECO:0000256" key="8">
    <source>
        <dbReference type="RuleBase" id="RU000419"/>
    </source>
</evidence>
<evidence type="ECO:0000256" key="4">
    <source>
        <dbReference type="ARBA" id="ARBA00023186"/>
    </source>
</evidence>
<dbReference type="OrthoDB" id="9766614at2"/>
<gene>
    <name evidence="6" type="primary">groEL</name>
    <name evidence="6" type="synonym">groL</name>
    <name evidence="10" type="ORF">C7389_10925</name>
</gene>
<dbReference type="GO" id="GO:0005737">
    <property type="term" value="C:cytoplasm"/>
    <property type="evidence" value="ECO:0007669"/>
    <property type="project" value="UniProtKB-SubCell"/>
</dbReference>
<reference evidence="10 11" key="1">
    <citation type="submission" date="2019-03" db="EMBL/GenBank/DDBJ databases">
        <title>Genomic Encyclopedia of Type Strains, Phase IV (KMG-IV): sequencing the most valuable type-strain genomes for metagenomic binning, comparative biology and taxonomic classification.</title>
        <authorList>
            <person name="Goeker M."/>
        </authorList>
    </citation>
    <scope>NUCLEOTIDE SEQUENCE [LARGE SCALE GENOMIC DNA]</scope>
    <source>
        <strain evidence="10 11">DSM 12121</strain>
    </source>
</reference>
<evidence type="ECO:0000256" key="9">
    <source>
        <dbReference type="SAM" id="Coils"/>
    </source>
</evidence>
<dbReference type="FunFam" id="1.10.560.10:FF:000001">
    <property type="entry name" value="60 kDa chaperonin"/>
    <property type="match status" value="1"/>
</dbReference>
<dbReference type="NCBIfam" id="NF009487">
    <property type="entry name" value="PRK12849.1"/>
    <property type="match status" value="1"/>
</dbReference>